<dbReference type="PANTHER" id="PTHR33663:SF2">
    <property type="entry name" value="COILED-COIL DOMAIN-CONTAINING PROTEIN 177"/>
    <property type="match status" value="1"/>
</dbReference>
<evidence type="ECO:0000256" key="1">
    <source>
        <dbReference type="SAM" id="Coils"/>
    </source>
</evidence>
<dbReference type="Proteomes" id="UP000747542">
    <property type="component" value="Unassembled WGS sequence"/>
</dbReference>
<feature type="region of interest" description="Disordered" evidence="2">
    <location>
        <begin position="467"/>
        <end position="514"/>
    </location>
</feature>
<feature type="compositionally biased region" description="Acidic residues" evidence="2">
    <location>
        <begin position="273"/>
        <end position="282"/>
    </location>
</feature>
<name>A0A8J5MWK4_HOMAM</name>
<dbReference type="Pfam" id="PF15558">
    <property type="entry name" value="DUF4659"/>
    <property type="match status" value="1"/>
</dbReference>
<feature type="compositionally biased region" description="Low complexity" evidence="2">
    <location>
        <begin position="180"/>
        <end position="190"/>
    </location>
</feature>
<evidence type="ECO:0000256" key="2">
    <source>
        <dbReference type="SAM" id="MobiDB-lite"/>
    </source>
</evidence>
<dbReference type="PANTHER" id="PTHR33663">
    <property type="entry name" value="COILED-COIL DOMAIN-CONTAINING PROTEIN 177"/>
    <property type="match status" value="1"/>
</dbReference>
<feature type="compositionally biased region" description="Basic and acidic residues" evidence="2">
    <location>
        <begin position="283"/>
        <end position="297"/>
    </location>
</feature>
<dbReference type="InterPro" id="IPR029090">
    <property type="entry name" value="DUF4659"/>
</dbReference>
<feature type="compositionally biased region" description="Basic and acidic residues" evidence="2">
    <location>
        <begin position="131"/>
        <end position="147"/>
    </location>
</feature>
<keyword evidence="1" id="KW-0175">Coiled coil</keyword>
<feature type="compositionally biased region" description="Low complexity" evidence="2">
    <location>
        <begin position="627"/>
        <end position="639"/>
    </location>
</feature>
<feature type="compositionally biased region" description="Polar residues" evidence="2">
    <location>
        <begin position="355"/>
        <end position="397"/>
    </location>
</feature>
<feature type="region of interest" description="Disordered" evidence="2">
    <location>
        <begin position="354"/>
        <end position="452"/>
    </location>
</feature>
<proteinExistence type="predicted"/>
<keyword evidence="4" id="KW-1185">Reference proteome</keyword>
<feature type="region of interest" description="Disordered" evidence="2">
    <location>
        <begin position="808"/>
        <end position="855"/>
    </location>
</feature>
<comment type="caution">
    <text evidence="3">The sequence shown here is derived from an EMBL/GenBank/DDBJ whole genome shotgun (WGS) entry which is preliminary data.</text>
</comment>
<feature type="coiled-coil region" evidence="1">
    <location>
        <begin position="1135"/>
        <end position="1164"/>
    </location>
</feature>
<gene>
    <name evidence="3" type="primary">Ccdc177-L</name>
    <name evidence="3" type="ORF">Hamer_G005638</name>
</gene>
<feature type="compositionally biased region" description="Basic residues" evidence="2">
    <location>
        <begin position="746"/>
        <end position="758"/>
    </location>
</feature>
<protein>
    <submittedName>
        <fullName evidence="3">Coiled-coil domain-containing protein 177-like</fullName>
    </submittedName>
</protein>
<feature type="region of interest" description="Disordered" evidence="2">
    <location>
        <begin position="96"/>
        <end position="304"/>
    </location>
</feature>
<feature type="compositionally biased region" description="Low complexity" evidence="2">
    <location>
        <begin position="216"/>
        <end position="230"/>
    </location>
</feature>
<evidence type="ECO:0000313" key="3">
    <source>
        <dbReference type="EMBL" id="KAG7166523.1"/>
    </source>
</evidence>
<feature type="compositionally biased region" description="Basic and acidic residues" evidence="2">
    <location>
        <begin position="245"/>
        <end position="269"/>
    </location>
</feature>
<dbReference type="AlphaFoldDB" id="A0A8J5MWK4"/>
<feature type="coiled-coil region" evidence="1">
    <location>
        <begin position="935"/>
        <end position="969"/>
    </location>
</feature>
<dbReference type="EMBL" id="JAHLQT010022531">
    <property type="protein sequence ID" value="KAG7166523.1"/>
    <property type="molecule type" value="Genomic_DNA"/>
</dbReference>
<feature type="compositionally biased region" description="Polar residues" evidence="2">
    <location>
        <begin position="469"/>
        <end position="492"/>
    </location>
</feature>
<organism evidence="3 4">
    <name type="scientific">Homarus americanus</name>
    <name type="common">American lobster</name>
    <dbReference type="NCBI Taxonomy" id="6706"/>
    <lineage>
        <taxon>Eukaryota</taxon>
        <taxon>Metazoa</taxon>
        <taxon>Ecdysozoa</taxon>
        <taxon>Arthropoda</taxon>
        <taxon>Crustacea</taxon>
        <taxon>Multicrustacea</taxon>
        <taxon>Malacostraca</taxon>
        <taxon>Eumalacostraca</taxon>
        <taxon>Eucarida</taxon>
        <taxon>Decapoda</taxon>
        <taxon>Pleocyemata</taxon>
        <taxon>Astacidea</taxon>
        <taxon>Nephropoidea</taxon>
        <taxon>Nephropidae</taxon>
        <taxon>Homarus</taxon>
    </lineage>
</organism>
<reference evidence="3" key="1">
    <citation type="journal article" date="2021" name="Sci. Adv.">
        <title>The American lobster genome reveals insights on longevity, neural, and immune adaptations.</title>
        <authorList>
            <person name="Polinski J.M."/>
            <person name="Zimin A.V."/>
            <person name="Clark K.F."/>
            <person name="Kohn A.B."/>
            <person name="Sadowski N."/>
            <person name="Timp W."/>
            <person name="Ptitsyn A."/>
            <person name="Khanna P."/>
            <person name="Romanova D.Y."/>
            <person name="Williams P."/>
            <person name="Greenwood S.J."/>
            <person name="Moroz L.L."/>
            <person name="Walt D.R."/>
            <person name="Bodnar A.G."/>
        </authorList>
    </citation>
    <scope>NUCLEOTIDE SEQUENCE</scope>
    <source>
        <strain evidence="3">GMGI-L3</strain>
    </source>
</reference>
<evidence type="ECO:0000313" key="4">
    <source>
        <dbReference type="Proteomes" id="UP000747542"/>
    </source>
</evidence>
<feature type="region of interest" description="Disordered" evidence="2">
    <location>
        <begin position="581"/>
        <end position="777"/>
    </location>
</feature>
<feature type="compositionally biased region" description="Polar residues" evidence="2">
    <location>
        <begin position="809"/>
        <end position="835"/>
    </location>
</feature>
<feature type="compositionally biased region" description="Low complexity" evidence="2">
    <location>
        <begin position="714"/>
        <end position="729"/>
    </location>
</feature>
<sequence length="1232" mass="137114">MKDEGVKLDLYNFDQPQHQECPYILTSPRSLQACRTLSIKPVDLLQKSRDEYDAAHANQPLQQRLVAYHTQERLRLKRLRQARELRDRLLVDDERRARAHGRSGGGGRGSAPPDGSTASTSSGLAKGVQQKVDKNKEEEKEEGKEEESQTEEEEGRGGSRHGSSSSNSTAPPLVRHDSESNSSTTSSNTSHFISKSSSKLLKDQENIARSLVTRQSSTSSWEEGGSSNNTRAASVDDDGDVAEAGNRRNSEGQVRIQREEKTGDKKENTDDVQLGDEGEEVVSEEREKDREQGEKPRSTGSISEALGGELYGVSLTSHQVASTSSVTSHQASTSGVISHQVFTSKVPIPSHEVSTHNVTSHHTPIPNVTTNQPSTSGVTSYQLSTSGITSHQPTKPSVTRKPKTGAPRPSSAQRVKQGVHRPGFHPIPKRITPQNRADAKHASIPQEGADNRSLAFSRIPGEPYKVSVASGSRFTPGRSTLPGSATHSQPSPLHQHRQQKSLPRGGHTHTPLLAFKGSRPGTGAVHQLPSTLIPQLPKVCVLLVSMGQVRGQAVFAMLLPLTLGHLTDLESRGHLHLLAITGHAPGGSQHTSPTPLPLPPRRRWRRPKAPSSTLPFIGLNVRRRSSDSTTSVASSLSDATDTHDIIIDPPGTESDDGTRSPNSAAECDRQDDEEDDGALTLHRNSPRKRPSSAYRSEPRLPVVSVVNGGGGTWTPRSDTSTLTPTSTPRLPRRRTPARTPTGPRTPVRRRLPAHRRVSSARPAISTTPASRLPYTGSLDEITGRRGEREASLGVMVGPVSLDLPRPHSAASSLVSSCPTYRISRPSSGLARTQSLRRPASSSSPGAGGTWSPRLLPQQRSVSTVSLADSQILAKFMDGYVGCSQEAAAQWADWRSHVNDKRRQENEENVRRWRRTEELYLQSQENLSHLISSKERRARELLNDQHESRMRRLEERRASELARKAAQEATLKAKEDAEERKRQHLIKMWEQQQNLVDQRRREREEFFKRRVEEGNWAEEEQQDARRKQVEARGEALLEAMKNNMEDRLTRAARNLQFLNDIKEDTLRRQRDERDRRAMAVRVLHHQLEASMMEWRQHVLRRQLDSMAAAEARQEQYLNTRANRIHTDRISRSHHQQQLLQQVMAREEAELQMAKKNLEAKDIKSLEVARERDRQVCRARSTALTTAALRENLRKKLAPETFDKVVARANLELRIENRPPATSTMGTRSHIFLG</sequence>
<accession>A0A8J5MWK4</accession>